<dbReference type="KEGG" id="psi:S70_04440"/>
<sequence>MVNIKIRLDLNMKGKLPIGTFQALQAQVEKRLKNKYPELNVDIGWGAHTSLNIDGLKKNEKKDYIEEVLQEIWEDDSWLPEGNQTEDIEYFDK</sequence>
<dbReference type="OrthoDB" id="6457241at2"/>
<protein>
    <submittedName>
        <fullName evidence="1">UV protection and mutation protein</fullName>
    </submittedName>
</protein>
<gene>
    <name evidence="1" type="ordered locus">S70_04440</name>
</gene>
<organism evidence="1 2">
    <name type="scientific">Providencia stuartii (strain MRSN 2154)</name>
    <dbReference type="NCBI Taxonomy" id="1157951"/>
    <lineage>
        <taxon>Bacteria</taxon>
        <taxon>Pseudomonadati</taxon>
        <taxon>Pseudomonadota</taxon>
        <taxon>Gammaproteobacteria</taxon>
        <taxon>Enterobacterales</taxon>
        <taxon>Morganellaceae</taxon>
        <taxon>Providencia</taxon>
    </lineage>
</organism>
<dbReference type="Pfam" id="PF06183">
    <property type="entry name" value="DinI"/>
    <property type="match status" value="1"/>
</dbReference>
<dbReference type="EMBL" id="CP003488">
    <property type="protein sequence ID" value="AFH92769.1"/>
    <property type="molecule type" value="Genomic_DNA"/>
</dbReference>
<accession>A0A140NGZ4</accession>
<dbReference type="RefSeq" id="WP_014656472.1">
    <property type="nucleotide sequence ID" value="NC_017731.1"/>
</dbReference>
<dbReference type="Proteomes" id="UP000005012">
    <property type="component" value="Chromosome"/>
</dbReference>
<dbReference type="SUPFAM" id="SSF54857">
    <property type="entry name" value="DNA damage-inducible protein DinI"/>
    <property type="match status" value="1"/>
</dbReference>
<dbReference type="GO" id="GO:0009432">
    <property type="term" value="P:SOS response"/>
    <property type="evidence" value="ECO:0007669"/>
    <property type="project" value="TreeGrafter"/>
</dbReference>
<dbReference type="HOGENOM" id="CLU_139795_3_1_6"/>
<dbReference type="AlphaFoldDB" id="A0A140NGZ4"/>
<reference evidence="1 2" key="1">
    <citation type="journal article" date="2012" name="J. Bacteriol.">
        <title>Complete Genome Sequence of Providencia stuartii Clinical Isolate MRSN 2154.</title>
        <authorList>
            <person name="Clifford R.J."/>
            <person name="Hang J."/>
            <person name="Riley M.C."/>
            <person name="Onmus-Leone F."/>
            <person name="Kuschner R.A."/>
            <person name="Lesho E.P."/>
            <person name="Waterman P.E."/>
        </authorList>
    </citation>
    <scope>NUCLEOTIDE SEQUENCE [LARGE SCALE GENOMIC DNA]</scope>
    <source>
        <strain evidence="1 2">MRSN 2154</strain>
    </source>
</reference>
<dbReference type="PANTHER" id="PTHR36572">
    <property type="entry name" value="DNA DAMAGE-INDUCIBLE PROTEIN I-RELATED"/>
    <property type="match status" value="1"/>
</dbReference>
<dbReference type="PANTHER" id="PTHR36572:SF2">
    <property type="entry name" value="DNA DAMAGE-INDUCIBLE PROTEIN I"/>
    <property type="match status" value="1"/>
</dbReference>
<name>A0A140NGZ4_PROSM</name>
<dbReference type="Gene3D" id="3.30.910.10">
    <property type="entry name" value="DinI-like"/>
    <property type="match status" value="1"/>
</dbReference>
<proteinExistence type="predicted"/>
<dbReference type="InterPro" id="IPR036687">
    <property type="entry name" value="DinI-like_sf"/>
</dbReference>
<reference evidence="2" key="2">
    <citation type="submission" date="2012-04" db="EMBL/GenBank/DDBJ databases">
        <title>Complete genome sequence of Providencia stuartii clinical isolate MRSN 2154.</title>
        <authorList>
            <person name="Clifford R.J."/>
            <person name="Hang J."/>
            <person name="Riley M.C."/>
            <person name="Onmus-Leone F."/>
            <person name="Kuschner R.A."/>
            <person name="Lesho E.P."/>
            <person name="Waterman P.E."/>
        </authorList>
    </citation>
    <scope>NUCLEOTIDE SEQUENCE [LARGE SCALE GENOMIC DNA]</scope>
    <source>
        <strain evidence="2">MRSN 2154</strain>
    </source>
</reference>
<dbReference type="PATRIC" id="fig|1157951.4.peg.883"/>
<dbReference type="InterPro" id="IPR010391">
    <property type="entry name" value="DNA_damage-inducible_DinI-like"/>
</dbReference>
<evidence type="ECO:0000313" key="2">
    <source>
        <dbReference type="Proteomes" id="UP000005012"/>
    </source>
</evidence>
<evidence type="ECO:0000313" key="1">
    <source>
        <dbReference type="EMBL" id="AFH92769.1"/>
    </source>
</evidence>